<dbReference type="PROSITE" id="PS50005">
    <property type="entry name" value="TPR"/>
    <property type="match status" value="3"/>
</dbReference>
<dbReference type="OrthoDB" id="1936594at2759"/>
<dbReference type="EMBL" id="UYYG01001159">
    <property type="protein sequence ID" value="VDN57240.1"/>
    <property type="molecule type" value="Genomic_DNA"/>
</dbReference>
<sequence length="727" mass="83986">MDSLYAKGSINADRMLTNLDDSELLKIASEALNNFVNINFIGYFGENSLVSNYCDDLFNEAVNALSFDGKYFLIKSAKCIALIYLAKCVLIDRDNQIDDSFEKIFWTSRLVQLWQCLLDEPAKELKIIGDAQEAKADSLSVDALLLTEFMLERMYVNLSYFEYDKALSCLNKSQELLKIDIELSGALGKRTKFQEHDIAQLDVKVDLKSDILSIEQEQLGIEPDTFVDSLKNVCLNDDSLLETVHFTQYRNNETSLSSFSAAFVLAKSAYTYSAEHRDELTIERCMAFVEKVISTHICNVVRFCALVQRSKLERHRRKRVERACCQMEKLIKIIEHIDEKGKIRAPFGRSLRLMLASGMLPIWKMKSLHAQLLYSLGCISVSYNYVYWIKFKEALHIYESLEDWDEVINCYKALNQLEKAEILIRRLIDENPKCAKYYCLLGDVTSTPNYYKKAIEISNGSSARAYRSLGELMLNWKKYESAVVDYEKSLQLQPLQLKAWYNLGFCYWKLERYQEAANAFQRCVHLEPEHFEAWNNLSAAYIKMNQKPRALKFIQEAIKFNYDHPPMWETCLLLSIDTGEFTLAIKAMHRLLDMKKKYKDDEVIEILAKQIAAFPQDEKETQCLKAEMCKLLGRLTSNQTCSAKDLDKSDLLCIDCADITLRFVDAFNQLANLKFSEQSRTKSHNRMVLRQVISLVEKAFGVDAQNSQNNDLKLRLSELKRYLSVCF</sequence>
<feature type="repeat" description="TPR" evidence="4">
    <location>
        <begin position="497"/>
        <end position="530"/>
    </location>
</feature>
<keyword evidence="1" id="KW-0677">Repeat</keyword>
<name>A0A0N4U7S6_DRAME</name>
<dbReference type="InterPro" id="IPR019734">
    <property type="entry name" value="TPR_rpt"/>
</dbReference>
<evidence type="ECO:0000313" key="7">
    <source>
        <dbReference type="Proteomes" id="UP000274756"/>
    </source>
</evidence>
<feature type="repeat" description="TPR" evidence="4">
    <location>
        <begin position="531"/>
        <end position="564"/>
    </location>
</feature>
<evidence type="ECO:0000256" key="1">
    <source>
        <dbReference type="ARBA" id="ARBA00022737"/>
    </source>
</evidence>
<dbReference type="Pfam" id="PF00515">
    <property type="entry name" value="TPR_1"/>
    <property type="match status" value="1"/>
</dbReference>
<accession>A0A0N4U7S6</accession>
<dbReference type="AlphaFoldDB" id="A0A0N4U7S6"/>
<dbReference type="Gene3D" id="1.25.40.10">
    <property type="entry name" value="Tetratricopeptide repeat domain"/>
    <property type="match status" value="1"/>
</dbReference>
<dbReference type="STRING" id="318479.A0A0N4U7S6"/>
<dbReference type="SMART" id="SM00028">
    <property type="entry name" value="TPR"/>
    <property type="match status" value="4"/>
</dbReference>
<proteinExistence type="inferred from homology"/>
<comment type="similarity">
    <text evidence="3">Belongs to the TTC27 family.</text>
</comment>
<evidence type="ECO:0000313" key="8">
    <source>
        <dbReference type="WBParaSite" id="DME_0000305401-mRNA-1"/>
    </source>
</evidence>
<reference evidence="8" key="1">
    <citation type="submission" date="2017-02" db="UniProtKB">
        <authorList>
            <consortium name="WormBaseParasite"/>
        </authorList>
    </citation>
    <scope>IDENTIFICATION</scope>
</reference>
<dbReference type="PANTHER" id="PTHR16193">
    <property type="entry name" value="TETRATRICOPEPTIDE REPEAT PROTEIN 27"/>
    <property type="match status" value="1"/>
</dbReference>
<feature type="repeat" description="TPR" evidence="4">
    <location>
        <begin position="463"/>
        <end position="496"/>
    </location>
</feature>
<dbReference type="WBParaSite" id="DME_0000305401-mRNA-1">
    <property type="protein sequence ID" value="DME_0000305401-mRNA-1"/>
    <property type="gene ID" value="DME_0000305401"/>
</dbReference>
<dbReference type="PROSITE" id="PS50293">
    <property type="entry name" value="TPR_REGION"/>
    <property type="match status" value="2"/>
</dbReference>
<protein>
    <submittedName>
        <fullName evidence="8">TPR_REGION domain-containing protein</fullName>
    </submittedName>
</protein>
<organism evidence="6 8">
    <name type="scientific">Dracunculus medinensis</name>
    <name type="common">Guinea worm</name>
    <dbReference type="NCBI Taxonomy" id="318479"/>
    <lineage>
        <taxon>Eukaryota</taxon>
        <taxon>Metazoa</taxon>
        <taxon>Ecdysozoa</taxon>
        <taxon>Nematoda</taxon>
        <taxon>Chromadorea</taxon>
        <taxon>Rhabditida</taxon>
        <taxon>Spirurina</taxon>
        <taxon>Dracunculoidea</taxon>
        <taxon>Dracunculidae</taxon>
        <taxon>Dracunculus</taxon>
    </lineage>
</organism>
<evidence type="ECO:0000313" key="5">
    <source>
        <dbReference type="EMBL" id="VDN57240.1"/>
    </source>
</evidence>
<evidence type="ECO:0000256" key="3">
    <source>
        <dbReference type="ARBA" id="ARBA00024020"/>
    </source>
</evidence>
<evidence type="ECO:0000256" key="4">
    <source>
        <dbReference type="PROSITE-ProRule" id="PRU00339"/>
    </source>
</evidence>
<dbReference type="Proteomes" id="UP000274756">
    <property type="component" value="Unassembled WGS sequence"/>
</dbReference>
<gene>
    <name evidence="5" type="ORF">DME_LOCUS7213</name>
</gene>
<dbReference type="Pfam" id="PF13181">
    <property type="entry name" value="TPR_8"/>
    <property type="match status" value="1"/>
</dbReference>
<keyword evidence="7" id="KW-1185">Reference proteome</keyword>
<dbReference type="Proteomes" id="UP000038040">
    <property type="component" value="Unplaced"/>
</dbReference>
<dbReference type="InterPro" id="IPR044244">
    <property type="entry name" value="TTC27/Emw1"/>
</dbReference>
<evidence type="ECO:0000256" key="2">
    <source>
        <dbReference type="ARBA" id="ARBA00022803"/>
    </source>
</evidence>
<reference evidence="5 7" key="2">
    <citation type="submission" date="2018-11" db="EMBL/GenBank/DDBJ databases">
        <authorList>
            <consortium name="Pathogen Informatics"/>
        </authorList>
    </citation>
    <scope>NUCLEOTIDE SEQUENCE [LARGE SCALE GENOMIC DNA]</scope>
</reference>
<dbReference type="SUPFAM" id="SSF48452">
    <property type="entry name" value="TPR-like"/>
    <property type="match status" value="1"/>
</dbReference>
<dbReference type="PANTHER" id="PTHR16193:SF0">
    <property type="entry name" value="TETRATRICOPEPTIDE REPEAT PROTEIN 27"/>
    <property type="match status" value="1"/>
</dbReference>
<evidence type="ECO:0000313" key="6">
    <source>
        <dbReference type="Proteomes" id="UP000038040"/>
    </source>
</evidence>
<keyword evidence="2 4" id="KW-0802">TPR repeat</keyword>
<dbReference type="InterPro" id="IPR011990">
    <property type="entry name" value="TPR-like_helical_dom_sf"/>
</dbReference>
<dbReference type="SUPFAM" id="SSF81901">
    <property type="entry name" value="HCP-like"/>
    <property type="match status" value="1"/>
</dbReference>